<dbReference type="InterPro" id="IPR016195">
    <property type="entry name" value="Pol/histidinol_Pase-like"/>
</dbReference>
<comment type="subcellular location">
    <subcellularLocation>
        <location evidence="1">Nucleus</location>
    </subcellularLocation>
</comment>
<dbReference type="GO" id="GO:0008033">
    <property type="term" value="P:tRNA processing"/>
    <property type="evidence" value="ECO:0007669"/>
    <property type="project" value="UniProtKB-KW"/>
</dbReference>
<dbReference type="SUPFAM" id="SSF89550">
    <property type="entry name" value="PHP domain-like"/>
    <property type="match status" value="1"/>
</dbReference>
<sequence>MIKTTGFYDLCIQESLFTSLLTNNDLIESLKSLHNFGYRTIAVNQSIDDGNIEVGKKKKKREPRETQDIVPVPFNLKRIQDVVAQLQLENFVVLNRLTVFFSHQEALHKITKSTNYKKFHIIAAAPTTMPAFTFTCTSLEADIFSFNPENKFNMRLNRKHYNLLIDRGFHFELLYSAAIQDSTKRKNLIHASHLFHAFGKSKNIIFSSGAENFMYIRSPYDIINLGFIFGLSELQCKSAVFHCPSKVVLNSVGRRHGKAVMFVENIESEKEDVIMLQESEGEDMETDQPRQKKTKI</sequence>
<comment type="similarity">
    <text evidence="2">Belongs to the eukaryotic/archaeal RNase P protein component 3 family.</text>
</comment>
<dbReference type="GO" id="GO:0003723">
    <property type="term" value="F:RNA binding"/>
    <property type="evidence" value="ECO:0007669"/>
    <property type="project" value="TreeGrafter"/>
</dbReference>
<dbReference type="Pfam" id="PF01876">
    <property type="entry name" value="RNase_P_p30"/>
    <property type="match status" value="1"/>
</dbReference>
<evidence type="ECO:0000313" key="4">
    <source>
        <dbReference type="EMBL" id="CAH1117483.1"/>
    </source>
</evidence>
<evidence type="ECO:0000313" key="5">
    <source>
        <dbReference type="Proteomes" id="UP001153737"/>
    </source>
</evidence>
<dbReference type="Proteomes" id="UP001153737">
    <property type="component" value="Chromosome 10"/>
</dbReference>
<dbReference type="Gene3D" id="3.20.20.140">
    <property type="entry name" value="Metal-dependent hydrolases"/>
    <property type="match status" value="1"/>
</dbReference>
<dbReference type="EMBL" id="OU896716">
    <property type="protein sequence ID" value="CAH1117483.1"/>
    <property type="molecule type" value="Genomic_DNA"/>
</dbReference>
<dbReference type="PANTHER" id="PTHR13031:SF0">
    <property type="entry name" value="RIBONUCLEASE P PROTEIN SUBUNIT P30"/>
    <property type="match status" value="1"/>
</dbReference>
<evidence type="ECO:0000256" key="3">
    <source>
        <dbReference type="ARBA" id="ARBA00022694"/>
    </source>
</evidence>
<evidence type="ECO:0000256" key="1">
    <source>
        <dbReference type="ARBA" id="ARBA00004123"/>
    </source>
</evidence>
<name>A0A9P0DH95_PHACE</name>
<dbReference type="PANTHER" id="PTHR13031">
    <property type="entry name" value="RIBONUCLEASE P SUBUNIT P30"/>
    <property type="match status" value="1"/>
</dbReference>
<dbReference type="OrthoDB" id="17948at2759"/>
<protein>
    <submittedName>
        <fullName evidence="4">Uncharacterized protein</fullName>
    </submittedName>
</protein>
<organism evidence="4 5">
    <name type="scientific">Phaedon cochleariae</name>
    <name type="common">Mustard beetle</name>
    <dbReference type="NCBI Taxonomy" id="80249"/>
    <lineage>
        <taxon>Eukaryota</taxon>
        <taxon>Metazoa</taxon>
        <taxon>Ecdysozoa</taxon>
        <taxon>Arthropoda</taxon>
        <taxon>Hexapoda</taxon>
        <taxon>Insecta</taxon>
        <taxon>Pterygota</taxon>
        <taxon>Neoptera</taxon>
        <taxon>Endopterygota</taxon>
        <taxon>Coleoptera</taxon>
        <taxon>Polyphaga</taxon>
        <taxon>Cucujiformia</taxon>
        <taxon>Chrysomeloidea</taxon>
        <taxon>Chrysomelidae</taxon>
        <taxon>Chrysomelinae</taxon>
        <taxon>Chrysomelini</taxon>
        <taxon>Phaedon</taxon>
    </lineage>
</organism>
<accession>A0A9P0DH95</accession>
<keyword evidence="5" id="KW-1185">Reference proteome</keyword>
<dbReference type="InterPro" id="IPR002738">
    <property type="entry name" value="RNase_P_p30"/>
</dbReference>
<evidence type="ECO:0000256" key="2">
    <source>
        <dbReference type="ARBA" id="ARBA00007331"/>
    </source>
</evidence>
<keyword evidence="3" id="KW-0819">tRNA processing</keyword>
<reference evidence="4" key="2">
    <citation type="submission" date="2022-10" db="EMBL/GenBank/DDBJ databases">
        <authorList>
            <consortium name="ENA_rothamsted_submissions"/>
            <consortium name="culmorum"/>
            <person name="King R."/>
        </authorList>
    </citation>
    <scope>NUCLEOTIDE SEQUENCE</scope>
</reference>
<reference evidence="4" key="1">
    <citation type="submission" date="2022-01" db="EMBL/GenBank/DDBJ databases">
        <authorList>
            <person name="King R."/>
        </authorList>
    </citation>
    <scope>NUCLEOTIDE SEQUENCE</scope>
</reference>
<dbReference type="AlphaFoldDB" id="A0A9P0DH95"/>
<gene>
    <name evidence="4" type="ORF">PHAECO_LOCUS2050</name>
</gene>
<proteinExistence type="inferred from homology"/>
<dbReference type="GO" id="GO:0005655">
    <property type="term" value="C:nucleolar ribonuclease P complex"/>
    <property type="evidence" value="ECO:0007669"/>
    <property type="project" value="TreeGrafter"/>
</dbReference>